<organism evidence="7 8">
    <name type="scientific">Bremia lactucae</name>
    <name type="common">Lettuce downy mildew</name>
    <dbReference type="NCBI Taxonomy" id="4779"/>
    <lineage>
        <taxon>Eukaryota</taxon>
        <taxon>Sar</taxon>
        <taxon>Stramenopiles</taxon>
        <taxon>Oomycota</taxon>
        <taxon>Peronosporomycetes</taxon>
        <taxon>Peronosporales</taxon>
        <taxon>Peronosporaceae</taxon>
        <taxon>Bremia</taxon>
    </lineage>
</organism>
<dbReference type="GeneID" id="94346485"/>
<dbReference type="AlphaFoldDB" id="A0A976FRX0"/>
<feature type="domain" description="NADP-dependent oxidoreductase" evidence="6">
    <location>
        <begin position="201"/>
        <end position="262"/>
    </location>
</feature>
<accession>A0A976FRX0</accession>
<comment type="similarity">
    <text evidence="1">Belongs to the aldo/keto reductase family.</text>
</comment>
<feature type="domain" description="NADP-dependent oxidoreductase" evidence="6">
    <location>
        <begin position="30"/>
        <end position="193"/>
    </location>
</feature>
<evidence type="ECO:0000256" key="1">
    <source>
        <dbReference type="ARBA" id="ARBA00007905"/>
    </source>
</evidence>
<evidence type="ECO:0000259" key="6">
    <source>
        <dbReference type="Pfam" id="PF00248"/>
    </source>
</evidence>
<comment type="caution">
    <text evidence="7">The sequence shown here is derived from an EMBL/GenBank/DDBJ whole genome shotgun (WGS) entry which is preliminary data.</text>
</comment>
<sequence length="277" mass="30761">MSAVIRTKTLPSGAKIPVVGLGVFLSKPGPETYNAVLAALEMGYRHIDTAQYYRNEVDVGRAIRDSKIPRNEIFVTSKVFTEPWVYEEVLKETKASNERLNLGYIDLYLLHAPCDPTTRPDAWRALEELQAEGIVKDIGVSNFGVDHLEKLAETAKVKPAVNQVELHPWLMRPALVQYCKDHGIFLEAYSPLVKAIKLHDPTLVEIAEEVGGTTAQVLVAFSLANDFITLPKSVNPVRLRENLDAASVQLKSEHVAKLAALDEYLVTGWDPIKQHAV</sequence>
<dbReference type="InterPro" id="IPR018170">
    <property type="entry name" value="Aldo/ket_reductase_CS"/>
</dbReference>
<proteinExistence type="inferred from homology"/>
<dbReference type="InterPro" id="IPR020471">
    <property type="entry name" value="AKR"/>
</dbReference>
<dbReference type="PRINTS" id="PR00069">
    <property type="entry name" value="ALDKETRDTASE"/>
</dbReference>
<evidence type="ECO:0000313" key="8">
    <source>
        <dbReference type="Proteomes" id="UP000294530"/>
    </source>
</evidence>
<reference evidence="7 8" key="1">
    <citation type="journal article" date="2021" name="Genome Biol.">
        <title>AFLAP: assembly-free linkage analysis pipeline using k-mers from genome sequencing data.</title>
        <authorList>
            <person name="Fletcher K."/>
            <person name="Zhang L."/>
            <person name="Gil J."/>
            <person name="Han R."/>
            <person name="Cavanaugh K."/>
            <person name="Michelmore R."/>
        </authorList>
    </citation>
    <scope>NUCLEOTIDE SEQUENCE [LARGE SCALE GENOMIC DNA]</scope>
    <source>
        <strain evidence="7 8">SF5</strain>
    </source>
</reference>
<keyword evidence="8" id="KW-1185">Reference proteome</keyword>
<feature type="site" description="Lowers pKa of active site Tyr" evidence="5">
    <location>
        <position position="78"/>
    </location>
</feature>
<dbReference type="EMBL" id="SHOA02000004">
    <property type="protein sequence ID" value="TDH71379.1"/>
    <property type="molecule type" value="Genomic_DNA"/>
</dbReference>
<dbReference type="RefSeq" id="XP_067820878.1">
    <property type="nucleotide sequence ID" value="XM_067960814.1"/>
</dbReference>
<dbReference type="SUPFAM" id="SSF51430">
    <property type="entry name" value="NAD(P)-linked oxidoreductase"/>
    <property type="match status" value="1"/>
</dbReference>
<dbReference type="CDD" id="cd19071">
    <property type="entry name" value="AKR_AKR1-5-like"/>
    <property type="match status" value="1"/>
</dbReference>
<dbReference type="PROSITE" id="PS00063">
    <property type="entry name" value="ALDOKETO_REDUCTASE_3"/>
    <property type="match status" value="1"/>
</dbReference>
<dbReference type="GO" id="GO:0016491">
    <property type="term" value="F:oxidoreductase activity"/>
    <property type="evidence" value="ECO:0007669"/>
    <property type="project" value="UniProtKB-KW"/>
</dbReference>
<dbReference type="KEGG" id="blac:94346485"/>
<evidence type="ECO:0000313" key="7">
    <source>
        <dbReference type="EMBL" id="TDH71379.1"/>
    </source>
</evidence>
<gene>
    <name evidence="7" type="ORF">CCR75_002717</name>
</gene>
<dbReference type="Pfam" id="PF00248">
    <property type="entry name" value="Aldo_ket_red"/>
    <property type="match status" value="2"/>
</dbReference>
<dbReference type="InterPro" id="IPR023210">
    <property type="entry name" value="NADP_OxRdtase_dom"/>
</dbReference>
<keyword evidence="2" id="KW-0560">Oxidoreductase</keyword>
<dbReference type="OrthoDB" id="416253at2759"/>
<dbReference type="PANTHER" id="PTHR43827:SF13">
    <property type="entry name" value="ALDO_KETO REDUCTASE FAMILY PROTEIN"/>
    <property type="match status" value="1"/>
</dbReference>
<name>A0A976FRX0_BRELC</name>
<dbReference type="FunFam" id="3.20.20.100:FF:000015">
    <property type="entry name" value="Oxidoreductase, aldo/keto reductase family"/>
    <property type="match status" value="1"/>
</dbReference>
<dbReference type="PANTHER" id="PTHR43827">
    <property type="entry name" value="2,5-DIKETO-D-GLUCONIC ACID REDUCTASE"/>
    <property type="match status" value="1"/>
</dbReference>
<evidence type="ECO:0000256" key="5">
    <source>
        <dbReference type="PIRSR" id="PIRSR000097-3"/>
    </source>
</evidence>
<feature type="binding site" evidence="4">
    <location>
        <position position="111"/>
    </location>
    <ligand>
        <name>substrate</name>
    </ligand>
</feature>
<feature type="active site" description="Proton donor" evidence="3">
    <location>
        <position position="53"/>
    </location>
</feature>
<dbReference type="PROSITE" id="PS00798">
    <property type="entry name" value="ALDOKETO_REDUCTASE_1"/>
    <property type="match status" value="1"/>
</dbReference>
<dbReference type="InterPro" id="IPR036812">
    <property type="entry name" value="NAD(P)_OxRdtase_dom_sf"/>
</dbReference>
<dbReference type="Proteomes" id="UP000294530">
    <property type="component" value="Unassembled WGS sequence"/>
</dbReference>
<dbReference type="Gene3D" id="3.20.20.100">
    <property type="entry name" value="NADP-dependent oxidoreductase domain"/>
    <property type="match status" value="1"/>
</dbReference>
<evidence type="ECO:0000256" key="2">
    <source>
        <dbReference type="ARBA" id="ARBA00023002"/>
    </source>
</evidence>
<evidence type="ECO:0000256" key="4">
    <source>
        <dbReference type="PIRSR" id="PIRSR000097-2"/>
    </source>
</evidence>
<evidence type="ECO:0000256" key="3">
    <source>
        <dbReference type="PIRSR" id="PIRSR000097-1"/>
    </source>
</evidence>
<protein>
    <recommendedName>
        <fullName evidence="6">NADP-dependent oxidoreductase domain-containing protein</fullName>
    </recommendedName>
</protein>
<dbReference type="PROSITE" id="PS00062">
    <property type="entry name" value="ALDOKETO_REDUCTASE_2"/>
    <property type="match status" value="1"/>
</dbReference>
<dbReference type="PIRSF" id="PIRSF000097">
    <property type="entry name" value="AKR"/>
    <property type="match status" value="1"/>
</dbReference>